<gene>
    <name evidence="2" type="ORF">N180_05960</name>
</gene>
<dbReference type="AlphaFoldDB" id="A0A081PGG2"/>
<protein>
    <recommendedName>
        <fullName evidence="4">Adhesin domain-containing protein</fullName>
    </recommendedName>
</protein>
<organism evidence="2 3">
    <name type="scientific">Pedobacter antarcticus 4BY</name>
    <dbReference type="NCBI Taxonomy" id="1358423"/>
    <lineage>
        <taxon>Bacteria</taxon>
        <taxon>Pseudomonadati</taxon>
        <taxon>Bacteroidota</taxon>
        <taxon>Sphingobacteriia</taxon>
        <taxon>Sphingobacteriales</taxon>
        <taxon>Sphingobacteriaceae</taxon>
        <taxon>Pedobacter</taxon>
    </lineage>
</organism>
<evidence type="ECO:0000313" key="2">
    <source>
        <dbReference type="EMBL" id="KEQ29785.1"/>
    </source>
</evidence>
<dbReference type="OrthoDB" id="1117657at2"/>
<feature type="compositionally biased region" description="Basic and acidic residues" evidence="1">
    <location>
        <begin position="379"/>
        <end position="395"/>
    </location>
</feature>
<accession>A0A081PGG2</accession>
<feature type="compositionally biased region" description="Low complexity" evidence="1">
    <location>
        <begin position="398"/>
        <end position="409"/>
    </location>
</feature>
<name>A0A081PGG2_9SPHI</name>
<dbReference type="eggNOG" id="COG3595">
    <property type="taxonomic scope" value="Bacteria"/>
</dbReference>
<evidence type="ECO:0000256" key="1">
    <source>
        <dbReference type="SAM" id="MobiDB-lite"/>
    </source>
</evidence>
<comment type="caution">
    <text evidence="2">The sequence shown here is derived from an EMBL/GenBank/DDBJ whole genome shotgun (WGS) entry which is preliminary data.</text>
</comment>
<reference evidence="2 3" key="1">
    <citation type="journal article" date="1992" name="Int. J. Syst. Bacteriol.">
        <title>Sphingobacterium antarcticus sp. nov. a Psychrotrophic Bacterium from the Soils of Schirmacher Oasis, Antarctica.</title>
        <authorList>
            <person name="Shivaji S."/>
            <person name="Ray M.K."/>
            <person name="Rao N.S."/>
            <person name="Saiserr L."/>
            <person name="Jagannadham M.V."/>
            <person name="Kumar G.S."/>
            <person name="Reddy G."/>
            <person name="Bhargava P.M."/>
        </authorList>
    </citation>
    <scope>NUCLEOTIDE SEQUENCE [LARGE SCALE GENOMIC DNA]</scope>
    <source>
        <strain evidence="2 3">4BY</strain>
    </source>
</reference>
<dbReference type="EMBL" id="JNFF01000062">
    <property type="protein sequence ID" value="KEQ29785.1"/>
    <property type="molecule type" value="Genomic_DNA"/>
</dbReference>
<keyword evidence="3" id="KW-1185">Reference proteome</keyword>
<dbReference type="RefSeq" id="WP_037441297.1">
    <property type="nucleotide sequence ID" value="NZ_JNFF01000062.1"/>
</dbReference>
<sequence length="425" mass="46833">MNKLMLWGAMLVLAQNTYAQELVREEVYAVNTADQSLSLAAVQQQTNTQPDPDDDQSGTIKKYSRTFSADRQDKISVTNQYGSVVVKTWNRKEVRLDASIKASNSQDHRGSRLIDQVNINADKSTDQISFRTVIGQEQKRWGRNNNKAREIRVDYVIYLPASNALSISNQYGNVQIEDFAGALSLKLQYGDFSAGNLSSDNNYISVQYGKTNIVEANKLTVKQQYGSGLSIGTVGTLDLNIQYAGVKITRVSGDAVIRQQYGSGLELGSVGNLVLNAQYANVRVGDIRGNARVDQQYNTLNITNVGNLDLKSQYSGVNVGTLRGDGNFNMDYNNLNIQQVLASSRNLTVTSTYLGIKIGFAGNYNGDFTVRQSYGSFKSGERVHTNTDGDEESRRGSSRSYNGRIGNGRTSNIRISSTYGNLNFN</sequence>
<dbReference type="Proteomes" id="UP000028007">
    <property type="component" value="Unassembled WGS sequence"/>
</dbReference>
<evidence type="ECO:0008006" key="4">
    <source>
        <dbReference type="Google" id="ProtNLM"/>
    </source>
</evidence>
<proteinExistence type="predicted"/>
<evidence type="ECO:0000313" key="3">
    <source>
        <dbReference type="Proteomes" id="UP000028007"/>
    </source>
</evidence>
<feature type="region of interest" description="Disordered" evidence="1">
    <location>
        <begin position="379"/>
        <end position="409"/>
    </location>
</feature>